<evidence type="ECO:0000313" key="3">
    <source>
        <dbReference type="Proteomes" id="UP000738359"/>
    </source>
</evidence>
<feature type="compositionally biased region" description="Basic residues" evidence="1">
    <location>
        <begin position="57"/>
        <end position="71"/>
    </location>
</feature>
<organism evidence="2 3">
    <name type="scientific">Mortierella alpina</name>
    <name type="common">Oleaginous fungus</name>
    <name type="synonym">Mortierella renispora</name>
    <dbReference type="NCBI Taxonomy" id="64518"/>
    <lineage>
        <taxon>Eukaryota</taxon>
        <taxon>Fungi</taxon>
        <taxon>Fungi incertae sedis</taxon>
        <taxon>Mucoromycota</taxon>
        <taxon>Mortierellomycotina</taxon>
        <taxon>Mortierellomycetes</taxon>
        <taxon>Mortierellales</taxon>
        <taxon>Mortierellaceae</taxon>
        <taxon>Mortierella</taxon>
    </lineage>
</organism>
<accession>A0A9P6LU50</accession>
<name>A0A9P6LU50_MORAP</name>
<feature type="non-terminal residue" evidence="2">
    <location>
        <position position="1"/>
    </location>
</feature>
<evidence type="ECO:0000313" key="2">
    <source>
        <dbReference type="EMBL" id="KAF9942514.1"/>
    </source>
</evidence>
<comment type="caution">
    <text evidence="2">The sequence shown here is derived from an EMBL/GenBank/DDBJ whole genome shotgun (WGS) entry which is preliminary data.</text>
</comment>
<keyword evidence="3" id="KW-1185">Reference proteome</keyword>
<dbReference type="OrthoDB" id="2376471at2759"/>
<feature type="non-terminal residue" evidence="2">
    <location>
        <position position="137"/>
    </location>
</feature>
<reference evidence="2" key="1">
    <citation type="journal article" date="2020" name="Fungal Divers.">
        <title>Resolving the Mortierellaceae phylogeny through synthesis of multi-gene phylogenetics and phylogenomics.</title>
        <authorList>
            <person name="Vandepol N."/>
            <person name="Liber J."/>
            <person name="Desiro A."/>
            <person name="Na H."/>
            <person name="Kennedy M."/>
            <person name="Barry K."/>
            <person name="Grigoriev I.V."/>
            <person name="Miller A.N."/>
            <person name="O'Donnell K."/>
            <person name="Stajich J.E."/>
            <person name="Bonito G."/>
        </authorList>
    </citation>
    <scope>NUCLEOTIDE SEQUENCE</scope>
    <source>
        <strain evidence="2">CK1249</strain>
    </source>
</reference>
<protein>
    <submittedName>
        <fullName evidence="2">Uncharacterized protein</fullName>
    </submittedName>
</protein>
<feature type="compositionally biased region" description="Low complexity" evidence="1">
    <location>
        <begin position="46"/>
        <end position="56"/>
    </location>
</feature>
<dbReference type="Proteomes" id="UP000738359">
    <property type="component" value="Unassembled WGS sequence"/>
</dbReference>
<proteinExistence type="predicted"/>
<feature type="region of interest" description="Disordered" evidence="1">
    <location>
        <begin position="42"/>
        <end position="81"/>
    </location>
</feature>
<gene>
    <name evidence="2" type="ORF">BGZ70_006130</name>
</gene>
<sequence length="137" mass="15168">QDELPQIITNWKATLLNYDFECVYRPGLSNIIPDALSRAYPDELWSPPESSSQSSTSKHKIAAATRLKQKKIAPPSEHEPSVISSAELAASLTPVSINANAPYAHVIQSEDMQKDTVLNFSERKQILKSVHEFGHLG</sequence>
<dbReference type="EMBL" id="JAAAHY010003387">
    <property type="protein sequence ID" value="KAF9942514.1"/>
    <property type="molecule type" value="Genomic_DNA"/>
</dbReference>
<evidence type="ECO:0000256" key="1">
    <source>
        <dbReference type="SAM" id="MobiDB-lite"/>
    </source>
</evidence>
<dbReference type="AlphaFoldDB" id="A0A9P6LU50"/>